<dbReference type="Gene3D" id="3.40.50.450">
    <property type="match status" value="1"/>
</dbReference>
<dbReference type="InterPro" id="IPR057666">
    <property type="entry name" value="DrpA_SLOG"/>
</dbReference>
<dbReference type="PANTHER" id="PTHR43022">
    <property type="entry name" value="PROTEIN SMF"/>
    <property type="match status" value="1"/>
</dbReference>
<dbReference type="Proteomes" id="UP000280960">
    <property type="component" value="Chromosome"/>
</dbReference>
<dbReference type="SUPFAM" id="SSF102405">
    <property type="entry name" value="MCP/YpsA-like"/>
    <property type="match status" value="1"/>
</dbReference>
<dbReference type="PANTHER" id="PTHR43022:SF1">
    <property type="entry name" value="PROTEIN SMF"/>
    <property type="match status" value="1"/>
</dbReference>
<dbReference type="RefSeq" id="WP_120766822.1">
    <property type="nucleotide sequence ID" value="NZ_CP033169.1"/>
</dbReference>
<dbReference type="GO" id="GO:0009294">
    <property type="term" value="P:DNA-mediated transformation"/>
    <property type="evidence" value="ECO:0007669"/>
    <property type="project" value="InterPro"/>
</dbReference>
<sequence length="362" mass="39010">MEDSELLIALNMIPMLGSKRISDISSAFKDIHGFFKAGREELMQIPGISDKLCEHILNYREKIDPSAEIARAKKIGAQIVTIADKDYPELLGQIYDPPPVLYVLGDVSTLKYNAVAIVGTRKASSYGKNVAENFARELASREINVVSGMARGIDSYAHKGAVDAGGPTTAVLGCGIDIVYPPENTNLMKKIIHCGCIVTGFPMGMRPISSNFPARNRIISGLSLGTLVVEAAEKSGSLITADFALEQGREVFAVPGSILSPYSRGTHKLIKQGAKLVENIDDILSELYIEGATTGEIKESETSVSLSGDEKAVLELIDFQPVHMEQLLAESQKASGEINSIITRLELKGLITTLPGGYVMKI</sequence>
<dbReference type="EMBL" id="CP033169">
    <property type="protein sequence ID" value="AYO30456.1"/>
    <property type="molecule type" value="Genomic_DNA"/>
</dbReference>
<evidence type="ECO:0000313" key="5">
    <source>
        <dbReference type="Proteomes" id="UP000280960"/>
    </source>
</evidence>
<name>A0A3G2R4T6_9FIRM</name>
<evidence type="ECO:0000313" key="4">
    <source>
        <dbReference type="EMBL" id="AYO30456.1"/>
    </source>
</evidence>
<dbReference type="InterPro" id="IPR041614">
    <property type="entry name" value="DprA_WH"/>
</dbReference>
<feature type="domain" description="Smf/DprA SLOG" evidence="2">
    <location>
        <begin position="78"/>
        <end position="287"/>
    </location>
</feature>
<evidence type="ECO:0000259" key="3">
    <source>
        <dbReference type="Pfam" id="PF17782"/>
    </source>
</evidence>
<comment type="similarity">
    <text evidence="1">Belongs to the DprA/Smf family.</text>
</comment>
<dbReference type="Pfam" id="PF17782">
    <property type="entry name" value="WHD_DprA"/>
    <property type="match status" value="1"/>
</dbReference>
<dbReference type="InterPro" id="IPR010994">
    <property type="entry name" value="RuvA_2-like"/>
</dbReference>
<feature type="domain" description="DprA winged helix" evidence="3">
    <location>
        <begin position="302"/>
        <end position="357"/>
    </location>
</feature>
<organism evidence="4 5">
    <name type="scientific">Biomaibacter acetigenes</name>
    <dbReference type="NCBI Taxonomy" id="2316383"/>
    <lineage>
        <taxon>Bacteria</taxon>
        <taxon>Bacillati</taxon>
        <taxon>Bacillota</taxon>
        <taxon>Clostridia</taxon>
        <taxon>Thermosediminibacterales</taxon>
        <taxon>Tepidanaerobacteraceae</taxon>
        <taxon>Biomaibacter</taxon>
    </lineage>
</organism>
<dbReference type="InterPro" id="IPR003488">
    <property type="entry name" value="DprA"/>
</dbReference>
<dbReference type="NCBIfam" id="TIGR00732">
    <property type="entry name" value="dprA"/>
    <property type="match status" value="1"/>
</dbReference>
<dbReference type="Pfam" id="PF02481">
    <property type="entry name" value="DNA_processg_A"/>
    <property type="match status" value="1"/>
</dbReference>
<keyword evidence="5" id="KW-1185">Reference proteome</keyword>
<proteinExistence type="inferred from homology"/>
<evidence type="ECO:0000256" key="1">
    <source>
        <dbReference type="ARBA" id="ARBA00006525"/>
    </source>
</evidence>
<gene>
    <name evidence="4" type="primary">dprA</name>
    <name evidence="4" type="ORF">D2962_07310</name>
</gene>
<accession>A0A3G2R4T6</accession>
<dbReference type="KEGG" id="bacg:D2962_07310"/>
<evidence type="ECO:0000259" key="2">
    <source>
        <dbReference type="Pfam" id="PF02481"/>
    </source>
</evidence>
<dbReference type="SUPFAM" id="SSF47781">
    <property type="entry name" value="RuvA domain 2-like"/>
    <property type="match status" value="1"/>
</dbReference>
<protein>
    <submittedName>
        <fullName evidence="4">DNA-protecting protein DprA</fullName>
    </submittedName>
</protein>
<dbReference type="AlphaFoldDB" id="A0A3G2R4T6"/>
<reference evidence="4 5" key="1">
    <citation type="submission" date="2018-10" db="EMBL/GenBank/DDBJ databases">
        <authorList>
            <person name="Zhang X."/>
        </authorList>
    </citation>
    <scope>NUCLEOTIDE SEQUENCE [LARGE SCALE GENOMIC DNA]</scope>
    <source>
        <strain evidence="4 5">SK-G1</strain>
    </source>
</reference>